<name>A0ABW8SHY8_9CLOT</name>
<sequence length="25" mass="2835">MKGTDTLSNHIIPHHEPLHSQSKNI</sequence>
<dbReference type="Proteomes" id="UP001623660">
    <property type="component" value="Unassembled WGS sequence"/>
</dbReference>
<protein>
    <submittedName>
        <fullName evidence="2">Uncharacterized protein</fullName>
    </submittedName>
</protein>
<dbReference type="RefSeq" id="WP_406791538.1">
    <property type="nucleotide sequence ID" value="NZ_JBJHZX010000008.1"/>
</dbReference>
<organism evidence="2 3">
    <name type="scientific">Candidatus Clostridium eludens</name>
    <dbReference type="NCBI Taxonomy" id="3381663"/>
    <lineage>
        <taxon>Bacteria</taxon>
        <taxon>Bacillati</taxon>
        <taxon>Bacillota</taxon>
        <taxon>Clostridia</taxon>
        <taxon>Eubacteriales</taxon>
        <taxon>Clostridiaceae</taxon>
        <taxon>Clostridium</taxon>
    </lineage>
</organism>
<reference evidence="2 3" key="1">
    <citation type="submission" date="2024-11" db="EMBL/GenBank/DDBJ databases">
        <authorList>
            <person name="Heng Y.C."/>
            <person name="Lim A.C.H."/>
            <person name="Lee J.K.Y."/>
            <person name="Kittelmann S."/>
        </authorList>
    </citation>
    <scope>NUCLEOTIDE SEQUENCE [LARGE SCALE GENOMIC DNA]</scope>
    <source>
        <strain evidence="2 3">WILCCON 0269</strain>
    </source>
</reference>
<evidence type="ECO:0000256" key="1">
    <source>
        <dbReference type="SAM" id="MobiDB-lite"/>
    </source>
</evidence>
<evidence type="ECO:0000313" key="2">
    <source>
        <dbReference type="EMBL" id="MFL0195317.1"/>
    </source>
</evidence>
<proteinExistence type="predicted"/>
<dbReference type="EMBL" id="JBJHZX010000008">
    <property type="protein sequence ID" value="MFL0195317.1"/>
    <property type="molecule type" value="Genomic_DNA"/>
</dbReference>
<keyword evidence="3" id="KW-1185">Reference proteome</keyword>
<accession>A0ABW8SHY8</accession>
<feature type="region of interest" description="Disordered" evidence="1">
    <location>
        <begin position="1"/>
        <end position="25"/>
    </location>
</feature>
<gene>
    <name evidence="2" type="ORF">ACJDU8_07025</name>
</gene>
<comment type="caution">
    <text evidence="2">The sequence shown here is derived from an EMBL/GenBank/DDBJ whole genome shotgun (WGS) entry which is preliminary data.</text>
</comment>
<evidence type="ECO:0000313" key="3">
    <source>
        <dbReference type="Proteomes" id="UP001623660"/>
    </source>
</evidence>